<keyword evidence="1" id="KW-0472">Membrane</keyword>
<gene>
    <name evidence="3" type="ORF">AB6N35_05110</name>
</gene>
<reference evidence="4" key="1">
    <citation type="submission" date="2024-07" db="EMBL/GenBank/DDBJ databases">
        <title>Pseudomonas strain that inhibits Aeromonas fish pathogens.</title>
        <authorList>
            <person name="Wildschutte H."/>
        </authorList>
    </citation>
    <scope>NUCLEOTIDE SEQUENCE [LARGE SCALE GENOMIC DNA]</scope>
    <source>
        <strain evidence="4">n60</strain>
    </source>
</reference>
<evidence type="ECO:0000256" key="1">
    <source>
        <dbReference type="SAM" id="Phobius"/>
    </source>
</evidence>
<keyword evidence="1" id="KW-0812">Transmembrane</keyword>
<evidence type="ECO:0000313" key="4">
    <source>
        <dbReference type="Proteomes" id="UP001560293"/>
    </source>
</evidence>
<accession>A0ABV3YFJ1</accession>
<dbReference type="Pfam" id="PF08666">
    <property type="entry name" value="SAF"/>
    <property type="match status" value="1"/>
</dbReference>
<dbReference type="InterPro" id="IPR031571">
    <property type="entry name" value="RcpC_dom"/>
</dbReference>
<evidence type="ECO:0000259" key="2">
    <source>
        <dbReference type="SMART" id="SM00858"/>
    </source>
</evidence>
<organism evidence="3 4">
    <name type="scientific">Dietzia cinnamea</name>
    <dbReference type="NCBI Taxonomy" id="321318"/>
    <lineage>
        <taxon>Bacteria</taxon>
        <taxon>Bacillati</taxon>
        <taxon>Actinomycetota</taxon>
        <taxon>Actinomycetes</taxon>
        <taxon>Mycobacteriales</taxon>
        <taxon>Dietziaceae</taxon>
        <taxon>Dietzia</taxon>
    </lineage>
</organism>
<comment type="caution">
    <text evidence="3">The sequence shown here is derived from an EMBL/GenBank/DDBJ whole genome shotgun (WGS) entry which is preliminary data.</text>
</comment>
<proteinExistence type="predicted"/>
<dbReference type="CDD" id="cd11614">
    <property type="entry name" value="SAF_CpaB_FlgA_like"/>
    <property type="match status" value="1"/>
</dbReference>
<evidence type="ECO:0000313" key="3">
    <source>
        <dbReference type="EMBL" id="MEX6463741.1"/>
    </source>
</evidence>
<dbReference type="Pfam" id="PF16976">
    <property type="entry name" value="RcpC"/>
    <property type="match status" value="1"/>
</dbReference>
<dbReference type="SMART" id="SM00858">
    <property type="entry name" value="SAF"/>
    <property type="match status" value="1"/>
</dbReference>
<feature type="transmembrane region" description="Helical" evidence="1">
    <location>
        <begin position="20"/>
        <end position="42"/>
    </location>
</feature>
<feature type="domain" description="SAF" evidence="2">
    <location>
        <begin position="55"/>
        <end position="119"/>
    </location>
</feature>
<dbReference type="InterPro" id="IPR013974">
    <property type="entry name" value="SAF"/>
</dbReference>
<dbReference type="RefSeq" id="WP_369141433.1">
    <property type="nucleotide sequence ID" value="NZ_JBFTEZ010000002.1"/>
</dbReference>
<keyword evidence="1" id="KW-1133">Transmembrane helix</keyword>
<dbReference type="Proteomes" id="UP001560293">
    <property type="component" value="Unassembled WGS sequence"/>
</dbReference>
<keyword evidence="4" id="KW-1185">Reference proteome</keyword>
<sequence length="255" mass="26899">MTPDELTEMPTSERPMNRRLVSAIAAGVLAILGAVLLVSYVNNADSRAMADMDPVEVLVVSAPIAQGTPAEEIAESVTTQRLPRAAVGPNPVRSIAEVAGRVASTDLQPGEQVLNARFVTRQSLERFGGIPVPEGYHQVTIPLDASRVVGGTVTPGDTVGVFVTYGDGSTRLILRKILVTRVQGGLGVTQPDEGVENPDAAPEPDGGALITMALTTQQSLTVVHAAEHSRIWLSLEDDSVPNDGTPTIEFRDFSS</sequence>
<name>A0ABV3YFJ1_9ACTN</name>
<dbReference type="EMBL" id="JBFTEZ010000002">
    <property type="protein sequence ID" value="MEX6463741.1"/>
    <property type="molecule type" value="Genomic_DNA"/>
</dbReference>
<protein>
    <submittedName>
        <fullName evidence="3">Flp pilus assembly protein CpaB</fullName>
    </submittedName>
</protein>